<dbReference type="RefSeq" id="WP_072986338.1">
    <property type="nucleotide sequence ID" value="NZ_FQZB01000008.1"/>
</dbReference>
<reference evidence="1 2" key="1">
    <citation type="submission" date="2016-11" db="EMBL/GenBank/DDBJ databases">
        <authorList>
            <person name="Jaros S."/>
            <person name="Januszkiewicz K."/>
            <person name="Wedrychowicz H."/>
        </authorList>
    </citation>
    <scope>NUCLEOTIDE SEQUENCE [LARGE SCALE GENOMIC DNA]</scope>
    <source>
        <strain evidence="1 2">DSM 21758</strain>
    </source>
</reference>
<organism evidence="1 2">
    <name type="scientific">Clostridium cavendishii DSM 21758</name>
    <dbReference type="NCBI Taxonomy" id="1121302"/>
    <lineage>
        <taxon>Bacteria</taxon>
        <taxon>Bacillati</taxon>
        <taxon>Bacillota</taxon>
        <taxon>Clostridia</taxon>
        <taxon>Eubacteriales</taxon>
        <taxon>Clostridiaceae</taxon>
        <taxon>Clostridium</taxon>
    </lineage>
</organism>
<sequence>MELFHENKNRYFSLVSKILNLASNGLNESDLKILIADGEYEEKLIGKDFESFEGLLLNKYTKENNLNLLKLENKKYYPVIGKNGFNPVPIRFTNIEKQWLKELLKDSNFRNLLGDKICVILDTELEELKDMNMTSIIEKTNVVKRNNNHLNEGYYNNFLKILNAIKEDKEIVYDNKDKFGNEYKGLRGLPLKIEHCMKDEIIRISLYFIEENRPVMINLHTLSNIKIKEDKECNLTKLEIFKSLKDKKYCTEPIVFELKDEKEAMERCFMSFSSFERTARVIGENLYEIKIYYYTFDEDEVIRRILSLGHFVKVIEPARIRKKIIDRLVLALEL</sequence>
<dbReference type="OrthoDB" id="9815009at2"/>
<proteinExistence type="predicted"/>
<keyword evidence="2" id="KW-1185">Reference proteome</keyword>
<dbReference type="AlphaFoldDB" id="A0A1M6IQW2"/>
<evidence type="ECO:0000313" key="2">
    <source>
        <dbReference type="Proteomes" id="UP000184310"/>
    </source>
</evidence>
<name>A0A1M6IQW2_9CLOT</name>
<dbReference type="EMBL" id="FQZB01000008">
    <property type="protein sequence ID" value="SHJ36906.1"/>
    <property type="molecule type" value="Genomic_DNA"/>
</dbReference>
<dbReference type="STRING" id="1121302.SAMN02745163_01792"/>
<evidence type="ECO:0008006" key="3">
    <source>
        <dbReference type="Google" id="ProtNLM"/>
    </source>
</evidence>
<evidence type="ECO:0000313" key="1">
    <source>
        <dbReference type="EMBL" id="SHJ36906.1"/>
    </source>
</evidence>
<gene>
    <name evidence="1" type="ORF">SAMN02745163_01792</name>
</gene>
<protein>
    <recommendedName>
        <fullName evidence="3">WYL domain-containing protein</fullName>
    </recommendedName>
</protein>
<accession>A0A1M6IQW2</accession>
<dbReference type="Proteomes" id="UP000184310">
    <property type="component" value="Unassembled WGS sequence"/>
</dbReference>